<evidence type="ECO:0000256" key="1">
    <source>
        <dbReference type="SAM" id="MobiDB-lite"/>
    </source>
</evidence>
<comment type="caution">
    <text evidence="2">The sequence shown here is derived from an EMBL/GenBank/DDBJ whole genome shotgun (WGS) entry which is preliminary data.</text>
</comment>
<accession>A0ABQ8WV44</accession>
<evidence type="ECO:0000313" key="3">
    <source>
        <dbReference type="Proteomes" id="UP001220256"/>
    </source>
</evidence>
<name>A0ABQ8WV44_PENCH</name>
<dbReference type="Pfam" id="PF12511">
    <property type="entry name" value="DUF3716"/>
    <property type="match status" value="1"/>
</dbReference>
<organism evidence="2 3">
    <name type="scientific">Penicillium chrysogenum</name>
    <name type="common">Penicillium notatum</name>
    <dbReference type="NCBI Taxonomy" id="5076"/>
    <lineage>
        <taxon>Eukaryota</taxon>
        <taxon>Fungi</taxon>
        <taxon>Dikarya</taxon>
        <taxon>Ascomycota</taxon>
        <taxon>Pezizomycotina</taxon>
        <taxon>Eurotiomycetes</taxon>
        <taxon>Eurotiomycetidae</taxon>
        <taxon>Eurotiales</taxon>
        <taxon>Aspergillaceae</taxon>
        <taxon>Penicillium</taxon>
        <taxon>Penicillium chrysogenum species complex</taxon>
    </lineage>
</organism>
<dbReference type="InterPro" id="IPR022190">
    <property type="entry name" value="DUF3716"/>
</dbReference>
<dbReference type="Proteomes" id="UP001220256">
    <property type="component" value="Unassembled WGS sequence"/>
</dbReference>
<feature type="region of interest" description="Disordered" evidence="1">
    <location>
        <begin position="1"/>
        <end position="27"/>
    </location>
</feature>
<proteinExistence type="predicted"/>
<dbReference type="EMBL" id="JAPVEB010000001">
    <property type="protein sequence ID" value="KAJ5282677.1"/>
    <property type="molecule type" value="Genomic_DNA"/>
</dbReference>
<reference evidence="2 3" key="1">
    <citation type="journal article" date="2023" name="IMA Fungus">
        <title>Comparative genomic study of the Penicillium genus elucidates a diverse pangenome and 15 lateral gene transfer events.</title>
        <authorList>
            <person name="Petersen C."/>
            <person name="Sorensen T."/>
            <person name="Nielsen M.R."/>
            <person name="Sondergaard T.E."/>
            <person name="Sorensen J.L."/>
            <person name="Fitzpatrick D.A."/>
            <person name="Frisvad J.C."/>
            <person name="Nielsen K.L."/>
        </authorList>
    </citation>
    <scope>NUCLEOTIDE SEQUENCE [LARGE SCALE GENOMIC DNA]</scope>
    <source>
        <strain evidence="2 3">IBT 3361</strain>
    </source>
</reference>
<sequence length="166" mass="18103">MAQPICPLGHPSSLSQSHRGEERPPGEWAKHVKKLNYTVAKQGIALKTETLVTLDKMEAKRQLLVRNNRAYLPSSLEHNIGENAKKVECALGYIVGDISSSPCMCCERGMGPFPHCVRVFDCENLTALSLSLSTLIKAAADQIGKPHTYISHDDLPVDNADAGPQL</sequence>
<evidence type="ECO:0000313" key="2">
    <source>
        <dbReference type="EMBL" id="KAJ5282677.1"/>
    </source>
</evidence>
<protein>
    <submittedName>
        <fullName evidence="2">Uncharacterized protein</fullName>
    </submittedName>
</protein>
<keyword evidence="3" id="KW-1185">Reference proteome</keyword>
<gene>
    <name evidence="2" type="ORF">N7505_000657</name>
</gene>
<feature type="compositionally biased region" description="Basic and acidic residues" evidence="1">
    <location>
        <begin position="18"/>
        <end position="27"/>
    </location>
</feature>